<reference evidence="8 9" key="1">
    <citation type="submission" date="2019-07" db="EMBL/GenBank/DDBJ databases">
        <title>Complete Genome Sequence of Leptotrichia goodfellowii Strain JCM 16774.</title>
        <authorList>
            <person name="Watanabe S."/>
            <person name="Cui L."/>
        </authorList>
    </citation>
    <scope>NUCLEOTIDE SEQUENCE [LARGE SCALE GENOMIC DNA]</scope>
    <source>
        <strain evidence="8 9">JCM16774</strain>
    </source>
</reference>
<dbReference type="KEGG" id="lgo:JCM16774_2134"/>
<dbReference type="EMBL" id="AP019822">
    <property type="protein sequence ID" value="BBM37175.1"/>
    <property type="molecule type" value="Genomic_DNA"/>
</dbReference>
<evidence type="ECO:0000313" key="9">
    <source>
        <dbReference type="Proteomes" id="UP000321606"/>
    </source>
</evidence>
<dbReference type="SUPFAM" id="SSF53254">
    <property type="entry name" value="Phosphoglycerate mutase-like"/>
    <property type="match status" value="1"/>
</dbReference>
<keyword evidence="3" id="KW-0324">Glycolysis</keyword>
<evidence type="ECO:0000256" key="2">
    <source>
        <dbReference type="ARBA" id="ARBA00012028"/>
    </source>
</evidence>
<dbReference type="CDD" id="cd07067">
    <property type="entry name" value="HP_PGM_like"/>
    <property type="match status" value="1"/>
</dbReference>
<feature type="binding site" evidence="6">
    <location>
        <begin position="14"/>
        <end position="21"/>
    </location>
    <ligand>
        <name>substrate</name>
    </ligand>
</feature>
<dbReference type="Pfam" id="PF00300">
    <property type="entry name" value="His_Phos_1"/>
    <property type="match status" value="1"/>
</dbReference>
<dbReference type="InterPro" id="IPR029033">
    <property type="entry name" value="His_PPase_superfam"/>
</dbReference>
<feature type="active site" description="Tele-phosphohistidine intermediate" evidence="5">
    <location>
        <position position="15"/>
    </location>
</feature>
<evidence type="ECO:0000256" key="1">
    <source>
        <dbReference type="ARBA" id="ARBA00006717"/>
    </source>
</evidence>
<feature type="site" description="Transition state stabilizer" evidence="7">
    <location>
        <position position="161"/>
    </location>
</feature>
<dbReference type="InterPro" id="IPR013078">
    <property type="entry name" value="His_Pase_superF_clade-1"/>
</dbReference>
<dbReference type="STRING" id="714315.GCA_000516535_02129"/>
<accession>A0A510JG00</accession>
<dbReference type="OrthoDB" id="9782128at2"/>
<dbReference type="PANTHER" id="PTHR11931">
    <property type="entry name" value="PHOSPHOGLYCERATE MUTASE"/>
    <property type="match status" value="1"/>
</dbReference>
<dbReference type="PROSITE" id="PS00175">
    <property type="entry name" value="PG_MUTASE"/>
    <property type="match status" value="1"/>
</dbReference>
<evidence type="ECO:0000256" key="7">
    <source>
        <dbReference type="PIRSR" id="PIRSR613078-3"/>
    </source>
</evidence>
<gene>
    <name evidence="8" type="ORF">JCM16774_2134</name>
</gene>
<evidence type="ECO:0000256" key="3">
    <source>
        <dbReference type="ARBA" id="ARBA00023152"/>
    </source>
</evidence>
<dbReference type="InterPro" id="IPR001345">
    <property type="entry name" value="PG/BPGM_mutase_AS"/>
</dbReference>
<comment type="similarity">
    <text evidence="1">Belongs to the phosphoglycerate mutase family. BPG-dependent PGAM subfamily.</text>
</comment>
<evidence type="ECO:0000256" key="4">
    <source>
        <dbReference type="ARBA" id="ARBA00023235"/>
    </source>
</evidence>
<evidence type="ECO:0000256" key="6">
    <source>
        <dbReference type="PIRSR" id="PIRSR613078-2"/>
    </source>
</evidence>
<sequence length="205" mass="23831">MDNSGNVLKLYIVRHGETKWNVEKRFQGQTDSDLTEKGKEKVGKTGEELKNILFDAVYTSELGRAVKSAEIILSKNINKKNRLQKLTELNEVYFGKWQGLSYNEIFEKYPEEANNYFYDIKKYYAKNIEAEELKDALDRFLKGMDKIVKNHKSGNILVVTHGTVLEMFINHVINKDTKDIDERKLIGNGKYRIFTYKNGEFLTAD</sequence>
<name>A0A510JG00_9FUSO</name>
<feature type="binding site" evidence="6">
    <location>
        <position position="64"/>
    </location>
    <ligand>
        <name>substrate</name>
    </ligand>
</feature>
<keyword evidence="4" id="KW-0413">Isomerase</keyword>
<dbReference type="RefSeq" id="WP_026738270.1">
    <property type="nucleotide sequence ID" value="NZ_AP019822.1"/>
</dbReference>
<feature type="active site" description="Proton donor/acceptor" evidence="5">
    <location>
        <position position="91"/>
    </location>
</feature>
<dbReference type="Gene3D" id="3.40.50.1240">
    <property type="entry name" value="Phosphoglycerate mutase-like"/>
    <property type="match status" value="1"/>
</dbReference>
<dbReference type="AlphaFoldDB" id="A0A510JG00"/>
<dbReference type="Proteomes" id="UP000321606">
    <property type="component" value="Chromosome"/>
</dbReference>
<protein>
    <recommendedName>
        <fullName evidence="2">phosphoglycerate mutase (2,3-diphosphoglycerate-dependent)</fullName>
        <ecNumber evidence="2">5.4.2.11</ecNumber>
    </recommendedName>
</protein>
<dbReference type="InterPro" id="IPR005952">
    <property type="entry name" value="Phosphogly_mut1"/>
</dbReference>
<evidence type="ECO:0000256" key="5">
    <source>
        <dbReference type="PIRSR" id="PIRSR613078-1"/>
    </source>
</evidence>
<dbReference type="SMART" id="SM00855">
    <property type="entry name" value="PGAM"/>
    <property type="match status" value="1"/>
</dbReference>
<dbReference type="GO" id="GO:0004619">
    <property type="term" value="F:phosphoglycerate mutase activity"/>
    <property type="evidence" value="ECO:0007669"/>
    <property type="project" value="UniProtKB-EC"/>
</dbReference>
<dbReference type="PIRSF" id="PIRSF000709">
    <property type="entry name" value="6PFK_2-Ptase"/>
    <property type="match status" value="1"/>
</dbReference>
<dbReference type="EC" id="5.4.2.11" evidence="2"/>
<evidence type="ECO:0000313" key="8">
    <source>
        <dbReference type="EMBL" id="BBM37175.1"/>
    </source>
</evidence>
<organism evidence="8 9">
    <name type="scientific">Pseudoleptotrichia goodfellowii</name>
    <dbReference type="NCBI Taxonomy" id="157692"/>
    <lineage>
        <taxon>Bacteria</taxon>
        <taxon>Fusobacteriati</taxon>
        <taxon>Fusobacteriota</taxon>
        <taxon>Fusobacteriia</taxon>
        <taxon>Fusobacteriales</taxon>
        <taxon>Leptotrichiaceae</taxon>
        <taxon>Pseudoleptotrichia</taxon>
    </lineage>
</organism>
<proteinExistence type="inferred from homology"/>
<dbReference type="GO" id="GO:0006096">
    <property type="term" value="P:glycolytic process"/>
    <property type="evidence" value="ECO:0007669"/>
    <property type="project" value="UniProtKB-KW"/>
</dbReference>